<comment type="caution">
    <text evidence="2">The sequence shown here is derived from an EMBL/GenBank/DDBJ whole genome shotgun (WGS) entry which is preliminary data.</text>
</comment>
<dbReference type="InterPro" id="IPR022560">
    <property type="entry name" value="DUF3473"/>
</dbReference>
<dbReference type="InterPro" id="IPR002509">
    <property type="entry name" value="NODB_dom"/>
</dbReference>
<dbReference type="PANTHER" id="PTHR47561">
    <property type="entry name" value="POLYSACCHARIDE DEACETYLASE FAMILY PROTEIN (AFU_ORTHOLOGUE AFUA_6G05030)"/>
    <property type="match status" value="1"/>
</dbReference>
<accession>A0A3P3VRH1</accession>
<evidence type="ECO:0000313" key="2">
    <source>
        <dbReference type="EMBL" id="RRJ84588.1"/>
    </source>
</evidence>
<dbReference type="SUPFAM" id="SSF88713">
    <property type="entry name" value="Glycoside hydrolase/deacetylase"/>
    <property type="match status" value="1"/>
</dbReference>
<dbReference type="EMBL" id="QWEZ01000001">
    <property type="protein sequence ID" value="RRJ84588.1"/>
    <property type="molecule type" value="Genomic_DNA"/>
</dbReference>
<feature type="domain" description="NodB homology" evidence="1">
    <location>
        <begin position="26"/>
        <end position="274"/>
    </location>
</feature>
<dbReference type="PROSITE" id="PS51677">
    <property type="entry name" value="NODB"/>
    <property type="match status" value="1"/>
</dbReference>
<dbReference type="Proteomes" id="UP000280792">
    <property type="component" value="Unassembled WGS sequence"/>
</dbReference>
<dbReference type="AlphaFoldDB" id="A0A3P3VRH1"/>
<name>A0A3P3VRH1_9GAMM</name>
<keyword evidence="3" id="KW-1185">Reference proteome</keyword>
<dbReference type="InterPro" id="IPR045235">
    <property type="entry name" value="PuuE_HpPgdA-like"/>
</dbReference>
<dbReference type="InterPro" id="IPR014344">
    <property type="entry name" value="XrtA_polysacc_deacetyl"/>
</dbReference>
<dbReference type="Pfam" id="PF11959">
    <property type="entry name" value="DUF3473"/>
    <property type="match status" value="1"/>
</dbReference>
<sequence length="274" mass="31360">MPVLNAMTVDVEEYFQVSAFANVVSRADWSCYESRVQASMERILALFDRHGIKATFFVLGWIAREHPTLVQRLISEGHEVGSHGMYHDRVTDLSPDELASDLADSRKLLEDICGCEVKGYRAPSFSLPLNPLSYEVLAQAGYRYSSSIYPIKHDHYGAPESERFSFEGGSGVLEIPISTLRFFGKNLPVGGGGFFRLLPYPYHRYGFSRLNNLEGRPGVFYMHPWEIDPYQPRPSGLSLKSRFRHYLNLHKTYTRLGRLLGDHQWSSIERIYEL</sequence>
<dbReference type="NCBIfam" id="TIGR03006">
    <property type="entry name" value="pepcterm_polyde"/>
    <property type="match status" value="1"/>
</dbReference>
<evidence type="ECO:0000313" key="3">
    <source>
        <dbReference type="Proteomes" id="UP000280792"/>
    </source>
</evidence>
<dbReference type="GO" id="GO:0005975">
    <property type="term" value="P:carbohydrate metabolic process"/>
    <property type="evidence" value="ECO:0007669"/>
    <property type="project" value="InterPro"/>
</dbReference>
<proteinExistence type="predicted"/>
<organism evidence="2 3">
    <name type="scientific">Aestuariirhabdus litorea</name>
    <dbReference type="NCBI Taxonomy" id="2528527"/>
    <lineage>
        <taxon>Bacteria</taxon>
        <taxon>Pseudomonadati</taxon>
        <taxon>Pseudomonadota</taxon>
        <taxon>Gammaproteobacteria</taxon>
        <taxon>Oceanospirillales</taxon>
        <taxon>Aestuariirhabdaceae</taxon>
        <taxon>Aestuariirhabdus</taxon>
    </lineage>
</organism>
<dbReference type="PANTHER" id="PTHR47561:SF1">
    <property type="entry name" value="POLYSACCHARIDE DEACETYLASE FAMILY PROTEIN (AFU_ORTHOLOGUE AFUA_6G05030)"/>
    <property type="match status" value="1"/>
</dbReference>
<reference evidence="2 3" key="1">
    <citation type="submission" date="2018-08" db="EMBL/GenBank/DDBJ databases">
        <authorList>
            <person name="Khan S.A."/>
        </authorList>
    </citation>
    <scope>NUCLEOTIDE SEQUENCE [LARGE SCALE GENOMIC DNA]</scope>
    <source>
        <strain evidence="2 3">GTF-13</strain>
    </source>
</reference>
<dbReference type="Pfam" id="PF01522">
    <property type="entry name" value="Polysacc_deac_1"/>
    <property type="match status" value="1"/>
</dbReference>
<evidence type="ECO:0000259" key="1">
    <source>
        <dbReference type="PROSITE" id="PS51677"/>
    </source>
</evidence>
<dbReference type="InterPro" id="IPR011330">
    <property type="entry name" value="Glyco_hydro/deAcase_b/a-brl"/>
</dbReference>
<dbReference type="GO" id="GO:0016810">
    <property type="term" value="F:hydrolase activity, acting on carbon-nitrogen (but not peptide) bonds"/>
    <property type="evidence" value="ECO:0007669"/>
    <property type="project" value="InterPro"/>
</dbReference>
<protein>
    <submittedName>
        <fullName evidence="2">DUF3473 domain-containing protein</fullName>
    </submittedName>
</protein>
<gene>
    <name evidence="2" type="ORF">D0544_05650</name>
</gene>
<reference evidence="2 3" key="2">
    <citation type="submission" date="2018-12" db="EMBL/GenBank/DDBJ databases">
        <title>Simiduia agarivorans gen. nov., sp. nov., a marine, agarolytic bacterium isolated from shallow coastal water from Keelung, Taiwan.</title>
        <authorList>
            <person name="Shieh W.Y."/>
        </authorList>
    </citation>
    <scope>NUCLEOTIDE SEQUENCE [LARGE SCALE GENOMIC DNA]</scope>
    <source>
        <strain evidence="2 3">GTF-13</strain>
    </source>
</reference>
<dbReference type="CDD" id="cd10941">
    <property type="entry name" value="CE4_PuuE_HpPgdA_like_2"/>
    <property type="match status" value="1"/>
</dbReference>
<dbReference type="Gene3D" id="3.20.20.370">
    <property type="entry name" value="Glycoside hydrolase/deacetylase"/>
    <property type="match status" value="1"/>
</dbReference>